<name>A0A1H9U3Z2_9BACI</name>
<dbReference type="NCBIfam" id="TIGR00974">
    <property type="entry name" value="3a0107s02c"/>
    <property type="match status" value="1"/>
</dbReference>
<dbReference type="GO" id="GO:0005886">
    <property type="term" value="C:plasma membrane"/>
    <property type="evidence" value="ECO:0007669"/>
    <property type="project" value="UniProtKB-SubCell"/>
</dbReference>
<keyword evidence="6 8" id="KW-1133">Transmembrane helix</keyword>
<feature type="transmembrane region" description="Helical" evidence="8">
    <location>
        <begin position="120"/>
        <end position="140"/>
    </location>
</feature>
<dbReference type="Proteomes" id="UP000199318">
    <property type="component" value="Unassembled WGS sequence"/>
</dbReference>
<dbReference type="GO" id="GO:0035435">
    <property type="term" value="P:phosphate ion transmembrane transport"/>
    <property type="evidence" value="ECO:0007669"/>
    <property type="project" value="InterPro"/>
</dbReference>
<proteinExistence type="inferred from homology"/>
<dbReference type="EMBL" id="FOGV01000012">
    <property type="protein sequence ID" value="SES04280.1"/>
    <property type="molecule type" value="Genomic_DNA"/>
</dbReference>
<dbReference type="STRING" id="1464123.SAMN05444126_11285"/>
<comment type="subcellular location">
    <subcellularLocation>
        <location evidence="1 8">Cell membrane</location>
        <topology evidence="1 8">Multi-pass membrane protein</topology>
    </subcellularLocation>
</comment>
<dbReference type="Gene3D" id="1.10.3720.10">
    <property type="entry name" value="MetI-like"/>
    <property type="match status" value="1"/>
</dbReference>
<protein>
    <recommendedName>
        <fullName evidence="8">Phosphate transport system permease protein PstA</fullName>
    </recommendedName>
</protein>
<evidence type="ECO:0000313" key="11">
    <source>
        <dbReference type="Proteomes" id="UP000199318"/>
    </source>
</evidence>
<dbReference type="PANTHER" id="PTHR43470">
    <property type="entry name" value="PHOSPHATE TRANSPORT SYSTEM PERMEASE PROTEIN PSTA-RELATED"/>
    <property type="match status" value="1"/>
</dbReference>
<feature type="transmembrane region" description="Helical" evidence="8">
    <location>
        <begin position="21"/>
        <end position="46"/>
    </location>
</feature>
<keyword evidence="5 8" id="KW-0812">Transmembrane</keyword>
<evidence type="ECO:0000256" key="5">
    <source>
        <dbReference type="ARBA" id="ARBA00022692"/>
    </source>
</evidence>
<gene>
    <name evidence="10" type="ORF">SAMN05444126_11285</name>
</gene>
<evidence type="ECO:0000256" key="7">
    <source>
        <dbReference type="ARBA" id="ARBA00023136"/>
    </source>
</evidence>
<evidence type="ECO:0000256" key="2">
    <source>
        <dbReference type="ARBA" id="ARBA00007069"/>
    </source>
</evidence>
<evidence type="ECO:0000313" key="10">
    <source>
        <dbReference type="EMBL" id="SES04280.1"/>
    </source>
</evidence>
<feature type="transmembrane region" description="Helical" evidence="8">
    <location>
        <begin position="261"/>
        <end position="286"/>
    </location>
</feature>
<reference evidence="11" key="1">
    <citation type="submission" date="2016-10" db="EMBL/GenBank/DDBJ databases">
        <authorList>
            <person name="de Groot N.N."/>
        </authorList>
    </citation>
    <scope>NUCLEOTIDE SEQUENCE [LARGE SCALE GENOMIC DNA]</scope>
    <source>
        <strain evidence="11">10nlg</strain>
    </source>
</reference>
<feature type="transmembrane region" description="Helical" evidence="8">
    <location>
        <begin position="146"/>
        <end position="163"/>
    </location>
</feature>
<dbReference type="InterPro" id="IPR035906">
    <property type="entry name" value="MetI-like_sf"/>
</dbReference>
<sequence>MLDMQSLSIQNRMKQRLYLNAVIKKLFAASTLVGLIVLAVLLYRVVRDSIGWLNWSFLTSTLSGDPSIAGIIGAIAGTFWLMAIVGPFTMIIGVSTAIYLELYAGKSFFSRLLQTNIANLAGVPSIVFGLLGLTLFVRLMGMGSSVLAGGLTLSLLVLPIVIVSSQEAIRSVPGDIIEASYGMGAGKWQTIQRIVLPAALPGILTGMILSLSRAIGETAPLIALGIPALLIPVPSSPMDSFTALPVQIYYWTIDAVLTADYFYLASATIVVLLLILLLLNSAAVIIRNKFDRRY</sequence>
<evidence type="ECO:0000256" key="1">
    <source>
        <dbReference type="ARBA" id="ARBA00004651"/>
    </source>
</evidence>
<dbReference type="CDD" id="cd06261">
    <property type="entry name" value="TM_PBP2"/>
    <property type="match status" value="1"/>
</dbReference>
<dbReference type="InterPro" id="IPR000515">
    <property type="entry name" value="MetI-like"/>
</dbReference>
<evidence type="ECO:0000256" key="3">
    <source>
        <dbReference type="ARBA" id="ARBA00022448"/>
    </source>
</evidence>
<dbReference type="AlphaFoldDB" id="A0A1H9U3Z2"/>
<comment type="similarity">
    <text evidence="2 8">Belongs to the binding-protein-dependent transport system permease family. CysTW subfamily.</text>
</comment>
<dbReference type="GO" id="GO:0005315">
    <property type="term" value="F:phosphate transmembrane transporter activity"/>
    <property type="evidence" value="ECO:0007669"/>
    <property type="project" value="InterPro"/>
</dbReference>
<keyword evidence="11" id="KW-1185">Reference proteome</keyword>
<evidence type="ECO:0000259" key="9">
    <source>
        <dbReference type="PROSITE" id="PS50928"/>
    </source>
</evidence>
<keyword evidence="7 8" id="KW-0472">Membrane</keyword>
<keyword evidence="3" id="KW-0813">Transport</keyword>
<evidence type="ECO:0000256" key="6">
    <source>
        <dbReference type="ARBA" id="ARBA00022989"/>
    </source>
</evidence>
<feature type="transmembrane region" description="Helical" evidence="8">
    <location>
        <begin position="66"/>
        <end position="99"/>
    </location>
</feature>
<comment type="caution">
    <text evidence="10">The sequence shown here is derived from an EMBL/GenBank/DDBJ whole genome shotgun (WGS) entry which is preliminary data.</text>
</comment>
<accession>A0A1H9U3Z2</accession>
<dbReference type="SUPFAM" id="SSF161098">
    <property type="entry name" value="MetI-like"/>
    <property type="match status" value="1"/>
</dbReference>
<feature type="domain" description="ABC transmembrane type-1" evidence="9">
    <location>
        <begin position="75"/>
        <end position="283"/>
    </location>
</feature>
<dbReference type="InterPro" id="IPR005672">
    <property type="entry name" value="Phosphate_PstA"/>
</dbReference>
<dbReference type="PROSITE" id="PS50928">
    <property type="entry name" value="ABC_TM1"/>
    <property type="match status" value="1"/>
</dbReference>
<evidence type="ECO:0000256" key="8">
    <source>
        <dbReference type="RuleBase" id="RU363043"/>
    </source>
</evidence>
<dbReference type="Pfam" id="PF00528">
    <property type="entry name" value="BPD_transp_1"/>
    <property type="match status" value="1"/>
</dbReference>
<organism evidence="10 11">
    <name type="scientific">Salisediminibacterium halotolerans</name>
    <dbReference type="NCBI Taxonomy" id="517425"/>
    <lineage>
        <taxon>Bacteria</taxon>
        <taxon>Bacillati</taxon>
        <taxon>Bacillota</taxon>
        <taxon>Bacilli</taxon>
        <taxon>Bacillales</taxon>
        <taxon>Bacillaceae</taxon>
        <taxon>Salisediminibacterium</taxon>
    </lineage>
</organism>
<dbReference type="PANTHER" id="PTHR43470:SF5">
    <property type="entry name" value="PHOSPHATE TRANSPORT SYSTEM PERMEASE PROTEIN PSTA"/>
    <property type="match status" value="1"/>
</dbReference>
<keyword evidence="4 8" id="KW-1003">Cell membrane</keyword>
<dbReference type="RefSeq" id="WP_093072957.1">
    <property type="nucleotide sequence ID" value="NZ_FOGV01000012.1"/>
</dbReference>
<dbReference type="OrthoDB" id="9807065at2"/>
<feature type="transmembrane region" description="Helical" evidence="8">
    <location>
        <begin position="194"/>
        <end position="215"/>
    </location>
</feature>
<evidence type="ECO:0000256" key="4">
    <source>
        <dbReference type="ARBA" id="ARBA00022475"/>
    </source>
</evidence>